<evidence type="ECO:0008006" key="3">
    <source>
        <dbReference type="Google" id="ProtNLM"/>
    </source>
</evidence>
<dbReference type="SUPFAM" id="SSF75169">
    <property type="entry name" value="DsrEFH-like"/>
    <property type="match status" value="1"/>
</dbReference>
<protein>
    <recommendedName>
        <fullName evidence="3">Sulfur reduction protein DsrE</fullName>
    </recommendedName>
</protein>
<dbReference type="InterPro" id="IPR027396">
    <property type="entry name" value="DsrEFH-like"/>
</dbReference>
<evidence type="ECO:0000313" key="1">
    <source>
        <dbReference type="EMBL" id="RZD16483.1"/>
    </source>
</evidence>
<dbReference type="Gene3D" id="3.40.1260.10">
    <property type="entry name" value="DsrEFH-like"/>
    <property type="match status" value="1"/>
</dbReference>
<evidence type="ECO:0000313" key="2">
    <source>
        <dbReference type="Proteomes" id="UP000316562"/>
    </source>
</evidence>
<proteinExistence type="predicted"/>
<dbReference type="Pfam" id="PF02635">
    <property type="entry name" value="DsrE"/>
    <property type="match status" value="1"/>
</dbReference>
<accession>A0A519BGT2</accession>
<name>A0A519BGT2_ACIG2</name>
<sequence>MEEENSNILIVQLSDPEKEPEKCIASLIFARTLAVMEQNIFIFSMARSPLLYTKDLNKSDKIETRYVQLIDENISYLTKDDEYVNIYVCSKSKELLHLEEDMLVNSAKPIQIAGMLTLHSLKTSSAHTYFF</sequence>
<comment type="caution">
    <text evidence="1">The sequence shown here is derived from an EMBL/GenBank/DDBJ whole genome shotgun (WGS) entry which is preliminary data.</text>
</comment>
<dbReference type="AlphaFoldDB" id="A0A519BGT2"/>
<dbReference type="InterPro" id="IPR003787">
    <property type="entry name" value="Sulphur_relay_DsrE/F-like"/>
</dbReference>
<organism evidence="1 2">
    <name type="scientific">Acididesulfobacter guangdongensis</name>
    <dbReference type="NCBI Taxonomy" id="2597225"/>
    <lineage>
        <taxon>Bacteria</taxon>
        <taxon>Deltaproteobacteria</taxon>
        <taxon>Candidatus Acidulodesulfobacterales</taxon>
        <taxon>Candidatus Acididesulfobacter</taxon>
    </lineage>
</organism>
<dbReference type="Proteomes" id="UP000316562">
    <property type="component" value="Unassembled WGS sequence"/>
</dbReference>
<dbReference type="EMBL" id="SGBC01000002">
    <property type="protein sequence ID" value="RZD16483.1"/>
    <property type="molecule type" value="Genomic_DNA"/>
</dbReference>
<reference evidence="1 2" key="1">
    <citation type="journal article" date="2019" name="ISME J.">
        <title>Insights into ecological role of a new deltaproteobacterial order Candidatus Acidulodesulfobacterales by metagenomics and metatranscriptomics.</title>
        <authorList>
            <person name="Tan S."/>
            <person name="Liu J."/>
            <person name="Fang Y."/>
            <person name="Hedlund B.P."/>
            <person name="Lian Z.H."/>
            <person name="Huang L.Y."/>
            <person name="Li J.T."/>
            <person name="Huang L.N."/>
            <person name="Li W.J."/>
            <person name="Jiang H.C."/>
            <person name="Dong H.L."/>
            <person name="Shu W.S."/>
        </authorList>
    </citation>
    <scope>NUCLEOTIDE SEQUENCE [LARGE SCALE GENOMIC DNA]</scope>
    <source>
        <strain evidence="1">AP2</strain>
    </source>
</reference>
<gene>
    <name evidence="1" type="ORF">EVJ46_05555</name>
</gene>